<evidence type="ECO:0000256" key="1">
    <source>
        <dbReference type="PIRSR" id="PIRSR011396-1"/>
    </source>
</evidence>
<sequence length="505" mass="55621">MRDDNIRSVCIVGGGSAGWMAAAALARNLPHGVAIHLVESEEIGTVGVGEATIPPIKLFNQMLGLNEADFVRATQGSFKLGIEFVGWGKAGHRYFHPFGTFGADFDSVAMHHWWNRQRLAGDPTPLDDYSMAWVAAKSNRFAPPAQDRRLVQSTFDYAYHFDAGLYARALRALAENLGVTRHEGRITGVARDGETGQVTAITLADGRQIDAEFWIDCSGFRGLLIAETLETPFIDWTHWLPCDRALAVPCAHANGTDGAGFTPYTRSTAHAAGWQWRIPLQHRIGNGHVFSSAFMGEDEAAAILMANLDGPALADPRLLRFTTGRRAQSWAHNVVAIGLAAGFMEPLESTSLHLVQSGLMRLLALWPTRAMDAHVRDEFNRMSATEWERIRDFLILHYHLNSRDEPMWRHCAAMPIPDTLANKIAHFASHGRLVSDGPELFLNASWLAVHVGQFNLPRRHDPLADARATNVDAPRLLSGLARVMREAAAEMPTHAAFIARHCAAN</sequence>
<keyword evidence="2" id="KW-0285">Flavoprotein</keyword>
<dbReference type="OrthoDB" id="7178350at2"/>
<dbReference type="InterPro" id="IPR036188">
    <property type="entry name" value="FAD/NAD-bd_sf"/>
</dbReference>
<dbReference type="GO" id="GO:0004497">
    <property type="term" value="F:monooxygenase activity"/>
    <property type="evidence" value="ECO:0007669"/>
    <property type="project" value="InterPro"/>
</dbReference>
<feature type="binding site" evidence="2">
    <location>
        <position position="339"/>
    </location>
    <ligand>
        <name>FAD</name>
        <dbReference type="ChEBI" id="CHEBI:57692"/>
    </ligand>
</feature>
<organism evidence="3 4">
    <name type="scientific">Sandarakinorhabdus cyanobacteriorum</name>
    <dbReference type="NCBI Taxonomy" id="1981098"/>
    <lineage>
        <taxon>Bacteria</taxon>
        <taxon>Pseudomonadati</taxon>
        <taxon>Pseudomonadota</taxon>
        <taxon>Alphaproteobacteria</taxon>
        <taxon>Sphingomonadales</taxon>
        <taxon>Sphingosinicellaceae</taxon>
        <taxon>Sandarakinorhabdus</taxon>
    </lineage>
</organism>
<keyword evidence="4" id="KW-1185">Reference proteome</keyword>
<dbReference type="PANTHER" id="PTHR43747">
    <property type="entry name" value="FAD-BINDING PROTEIN"/>
    <property type="match status" value="1"/>
</dbReference>
<evidence type="ECO:0000313" key="4">
    <source>
        <dbReference type="Proteomes" id="UP000216991"/>
    </source>
</evidence>
<dbReference type="EMBL" id="NOXT01000106">
    <property type="protein sequence ID" value="OYQ29269.1"/>
    <property type="molecule type" value="Genomic_DNA"/>
</dbReference>
<keyword evidence="2" id="KW-0274">FAD</keyword>
<proteinExistence type="predicted"/>
<dbReference type="InterPro" id="IPR033856">
    <property type="entry name" value="Trp_halogen"/>
</dbReference>
<feature type="binding site" evidence="2">
    <location>
        <begin position="14"/>
        <end position="17"/>
    </location>
    <ligand>
        <name>FAD</name>
        <dbReference type="ChEBI" id="CHEBI:57692"/>
    </ligand>
</feature>
<dbReference type="GO" id="GO:0000166">
    <property type="term" value="F:nucleotide binding"/>
    <property type="evidence" value="ECO:0007669"/>
    <property type="project" value="UniProtKB-KW"/>
</dbReference>
<dbReference type="InterPro" id="IPR050816">
    <property type="entry name" value="Flavin-dep_Halogenase_NPB"/>
</dbReference>
<dbReference type="AlphaFoldDB" id="A0A255YJB9"/>
<dbReference type="Proteomes" id="UP000216991">
    <property type="component" value="Unassembled WGS sequence"/>
</dbReference>
<feature type="active site" evidence="1">
    <location>
        <position position="79"/>
    </location>
</feature>
<dbReference type="RefSeq" id="WP_094473566.1">
    <property type="nucleotide sequence ID" value="NZ_NOXT01000106.1"/>
</dbReference>
<name>A0A255YJB9_9SPHN</name>
<dbReference type="PANTHER" id="PTHR43747:SF4">
    <property type="entry name" value="FLAVIN-DEPENDENT TRYPTOPHAN HALOGENASE"/>
    <property type="match status" value="1"/>
</dbReference>
<dbReference type="SUPFAM" id="SSF51905">
    <property type="entry name" value="FAD/NAD(P)-binding domain"/>
    <property type="match status" value="1"/>
</dbReference>
<feature type="binding site" evidence="2">
    <location>
        <position position="348"/>
    </location>
    <ligand>
        <name>L-tryptophan</name>
        <dbReference type="ChEBI" id="CHEBI:57912"/>
    </ligand>
</feature>
<keyword evidence="2" id="KW-0547">Nucleotide-binding</keyword>
<protein>
    <submittedName>
        <fullName evidence="3">Tryptophan halogenase</fullName>
    </submittedName>
</protein>
<accession>A0A255YJB9</accession>
<dbReference type="Gene3D" id="3.50.50.60">
    <property type="entry name" value="FAD/NAD(P)-binding domain"/>
    <property type="match status" value="1"/>
</dbReference>
<evidence type="ECO:0000313" key="3">
    <source>
        <dbReference type="EMBL" id="OYQ29269.1"/>
    </source>
</evidence>
<comment type="caution">
    <text evidence="3">The sequence shown here is derived from an EMBL/GenBank/DDBJ whole genome shotgun (WGS) entry which is preliminary data.</text>
</comment>
<dbReference type="PIRSF" id="PIRSF011396">
    <property type="entry name" value="Trp_halogenase"/>
    <property type="match status" value="1"/>
</dbReference>
<evidence type="ECO:0000256" key="2">
    <source>
        <dbReference type="PIRSR" id="PIRSR011396-2"/>
    </source>
</evidence>
<gene>
    <name evidence="3" type="ORF">CHU93_07985</name>
</gene>
<reference evidence="3 4" key="1">
    <citation type="submission" date="2017-07" db="EMBL/GenBank/DDBJ databases">
        <title>Sandarakinorhabdus cyanobacteriorum sp. nov., a novel bacterium isolated from cyanobacterial aggregates in a eutrophic lake.</title>
        <authorList>
            <person name="Cai H."/>
        </authorList>
    </citation>
    <scope>NUCLEOTIDE SEQUENCE [LARGE SCALE GENOMIC DNA]</scope>
    <source>
        <strain evidence="3 4">TH057</strain>
    </source>
</reference>
<feature type="binding site" evidence="2">
    <location>
        <position position="79"/>
    </location>
    <ligand>
        <name>7-chloro-L-tryptophan</name>
        <dbReference type="ChEBI" id="CHEBI:58713"/>
    </ligand>
</feature>
<dbReference type="InterPro" id="IPR006905">
    <property type="entry name" value="Flavin_halogenase"/>
</dbReference>
<dbReference type="Pfam" id="PF04820">
    <property type="entry name" value="Trp_halogenase"/>
    <property type="match status" value="1"/>
</dbReference>